<keyword evidence="2" id="KW-1185">Reference proteome</keyword>
<organism evidence="1">
    <name type="scientific">Oikopleura dioica</name>
    <name type="common">Tunicate</name>
    <dbReference type="NCBI Taxonomy" id="34765"/>
    <lineage>
        <taxon>Eukaryota</taxon>
        <taxon>Metazoa</taxon>
        <taxon>Chordata</taxon>
        <taxon>Tunicata</taxon>
        <taxon>Appendicularia</taxon>
        <taxon>Copelata</taxon>
        <taxon>Oikopleuridae</taxon>
        <taxon>Oikopleura</taxon>
    </lineage>
</organism>
<proteinExistence type="predicted"/>
<evidence type="ECO:0000313" key="1">
    <source>
        <dbReference type="EMBL" id="CBY08337.1"/>
    </source>
</evidence>
<name>E4XA81_OIKDI</name>
<sequence length="326" mass="37005">MTRSCIFWRLRRQMTTQLDDIRWLGLSRGSYFYQQNNLNSKARCKIRILFQRKLFKTNMFYVNFLVAFGINQAAVAEVTSENIQQTKSTSLAESSECSSGCALNAHCFQYSINFKQRYSECRCRDGYGQAGYWSPNDGKRASVSCESVLGPARYHTWLPVQTHGMVESFISAFLDPEYVIAAAPSIKNFSKAKKSKSVHRISLGLSVALKNAMAVSSQPKSRFGSCLRKVNSSGVIVGSQKGTKYKSTTGVKNECSQWQRSWDSTWHTSLSAISRCYSDILDFFFVKDRRQCNALHRQLQRKISQFGKIVAKVCKRRCVNPSSPEK</sequence>
<dbReference type="EMBL" id="FN653031">
    <property type="protein sequence ID" value="CBY08337.1"/>
    <property type="molecule type" value="Genomic_DNA"/>
</dbReference>
<reference evidence="1" key="1">
    <citation type="journal article" date="2010" name="Science">
        <title>Plasticity of animal genome architecture unmasked by rapid evolution of a pelagic tunicate.</title>
        <authorList>
            <person name="Denoeud F."/>
            <person name="Henriet S."/>
            <person name="Mungpakdee S."/>
            <person name="Aury J.M."/>
            <person name="Da Silva C."/>
            <person name="Brinkmann H."/>
            <person name="Mikhaleva J."/>
            <person name="Olsen L.C."/>
            <person name="Jubin C."/>
            <person name="Canestro C."/>
            <person name="Bouquet J.M."/>
            <person name="Danks G."/>
            <person name="Poulain J."/>
            <person name="Campsteijn C."/>
            <person name="Adamski M."/>
            <person name="Cross I."/>
            <person name="Yadetie F."/>
            <person name="Muffato M."/>
            <person name="Louis A."/>
            <person name="Butcher S."/>
            <person name="Tsagkogeorga G."/>
            <person name="Konrad A."/>
            <person name="Singh S."/>
            <person name="Jensen M.F."/>
            <person name="Cong E.H."/>
            <person name="Eikeseth-Otteraa H."/>
            <person name="Noel B."/>
            <person name="Anthouard V."/>
            <person name="Porcel B.M."/>
            <person name="Kachouri-Lafond R."/>
            <person name="Nishino A."/>
            <person name="Ugolini M."/>
            <person name="Chourrout P."/>
            <person name="Nishida H."/>
            <person name="Aasland R."/>
            <person name="Huzurbazar S."/>
            <person name="Westhof E."/>
            <person name="Delsuc F."/>
            <person name="Lehrach H."/>
            <person name="Reinhardt R."/>
            <person name="Weissenbach J."/>
            <person name="Roy S.W."/>
            <person name="Artiguenave F."/>
            <person name="Postlethwait J.H."/>
            <person name="Manak J.R."/>
            <person name="Thompson E.M."/>
            <person name="Jaillon O."/>
            <person name="Du Pasquier L."/>
            <person name="Boudinot P."/>
            <person name="Liberles D.A."/>
            <person name="Volff J.N."/>
            <person name="Philippe H."/>
            <person name="Lenhard B."/>
            <person name="Roest Crollius H."/>
            <person name="Wincker P."/>
            <person name="Chourrout D."/>
        </authorList>
    </citation>
    <scope>NUCLEOTIDE SEQUENCE [LARGE SCALE GENOMIC DNA]</scope>
</reference>
<evidence type="ECO:0000313" key="2">
    <source>
        <dbReference type="Proteomes" id="UP000001307"/>
    </source>
</evidence>
<dbReference type="InParanoid" id="E4XA81"/>
<accession>E4XA81</accession>
<dbReference type="OrthoDB" id="10386135at2759"/>
<gene>
    <name evidence="1" type="ORF">GSOID_T00004902001</name>
</gene>
<dbReference type="Proteomes" id="UP000001307">
    <property type="component" value="Unassembled WGS sequence"/>
</dbReference>
<dbReference type="AlphaFoldDB" id="E4XA81"/>
<protein>
    <submittedName>
        <fullName evidence="1">Uncharacterized protein</fullName>
    </submittedName>
</protein>